<keyword evidence="10 11" id="KW-0472">Membrane</keyword>
<dbReference type="CDD" id="cd06163">
    <property type="entry name" value="S2P-M50_PDZ_RseP-like"/>
    <property type="match status" value="1"/>
</dbReference>
<dbReference type="InterPro" id="IPR001478">
    <property type="entry name" value="PDZ"/>
</dbReference>
<dbReference type="InterPro" id="IPR036034">
    <property type="entry name" value="PDZ_sf"/>
</dbReference>
<proteinExistence type="inferred from homology"/>
<evidence type="ECO:0000256" key="2">
    <source>
        <dbReference type="ARBA" id="ARBA00004141"/>
    </source>
</evidence>
<comment type="subcellular location">
    <subcellularLocation>
        <location evidence="2">Membrane</location>
        <topology evidence="2">Multi-pass membrane protein</topology>
    </subcellularLocation>
</comment>
<feature type="domain" description="PDZ" evidence="13">
    <location>
        <begin position="129"/>
        <end position="205"/>
    </location>
</feature>
<evidence type="ECO:0000256" key="4">
    <source>
        <dbReference type="ARBA" id="ARBA00022670"/>
    </source>
</evidence>
<comment type="cofactor">
    <cofactor evidence="1 11">
        <name>Zn(2+)</name>
        <dbReference type="ChEBI" id="CHEBI:29105"/>
    </cofactor>
</comment>
<dbReference type="CDD" id="cd23081">
    <property type="entry name" value="cpPDZ_EcRseP-like"/>
    <property type="match status" value="1"/>
</dbReference>
<organism evidence="14 15">
    <name type="scientific">Butyrivibrio fibrisolvens</name>
    <dbReference type="NCBI Taxonomy" id="831"/>
    <lineage>
        <taxon>Bacteria</taxon>
        <taxon>Bacillati</taxon>
        <taxon>Bacillota</taxon>
        <taxon>Clostridia</taxon>
        <taxon>Lachnospirales</taxon>
        <taxon>Lachnospiraceae</taxon>
        <taxon>Butyrivibrio</taxon>
    </lineage>
</organism>
<keyword evidence="4 14" id="KW-0645">Protease</keyword>
<evidence type="ECO:0000256" key="10">
    <source>
        <dbReference type="ARBA" id="ARBA00023136"/>
    </source>
</evidence>
<evidence type="ECO:0000313" key="15">
    <source>
        <dbReference type="Proteomes" id="UP000182584"/>
    </source>
</evidence>
<evidence type="ECO:0000256" key="1">
    <source>
        <dbReference type="ARBA" id="ARBA00001947"/>
    </source>
</evidence>
<name>A0A1H9W9P2_BUTFI</name>
<dbReference type="AlphaFoldDB" id="A0A1H9W9P2"/>
<keyword evidence="7 11" id="KW-0862">Zinc</keyword>
<evidence type="ECO:0000313" key="14">
    <source>
        <dbReference type="EMBL" id="SES30501.1"/>
    </source>
</evidence>
<comment type="similarity">
    <text evidence="3 11">Belongs to the peptidase M50B family.</text>
</comment>
<dbReference type="eggNOG" id="COG0750">
    <property type="taxonomic scope" value="Bacteria"/>
</dbReference>
<gene>
    <name evidence="14" type="ORF">SAMN04487884_12839</name>
</gene>
<keyword evidence="5 11" id="KW-0812">Transmembrane</keyword>
<evidence type="ECO:0000256" key="5">
    <source>
        <dbReference type="ARBA" id="ARBA00022692"/>
    </source>
</evidence>
<dbReference type="Gene3D" id="2.30.42.10">
    <property type="match status" value="1"/>
</dbReference>
<dbReference type="Pfam" id="PF02163">
    <property type="entry name" value="Peptidase_M50"/>
    <property type="match status" value="1"/>
</dbReference>
<keyword evidence="6 11" id="KW-0378">Hydrolase</keyword>
<feature type="transmembrane region" description="Helical" evidence="11">
    <location>
        <begin position="302"/>
        <end position="323"/>
    </location>
</feature>
<sequence length="378" mass="41333">MLQNIIVLLIFIVIFCVLVVSHEGGHFLIAKANGIRVTEFTIGMGPVLYQKKKGDTMYSIRLLPVGGACIFDGMDGLEVTKPSEDSGYDEEEEKAQESRDESLTGQISFRRANVWSRIATVVAGPLANFILGFILALIIVSNTYWSFPTVSGFSVDNSPAQEAGLREGDVITSVNGSAVHMSAEVTLNMYLTDGEDVDITYERDGKSYSTTITPILYEDEETGASRYVIGIYIGEYDTVSGVKTLKYAGYMFNYYLTSTWKSLGLLVKGRTDKVELSGPVGMAEMVDESYETAMQTGGIFDVILNMVNLAMLLSINLGLMNLLPIPALDGGRLVFLLIEVIRGKPVPEKYEGMIELVGVAALIGLMVVVLFHDVSKLF</sequence>
<dbReference type="InterPro" id="IPR004387">
    <property type="entry name" value="Pept_M50_Zn"/>
</dbReference>
<dbReference type="EMBL" id="FOGJ01000028">
    <property type="protein sequence ID" value="SES30501.1"/>
    <property type="molecule type" value="Genomic_DNA"/>
</dbReference>
<dbReference type="SUPFAM" id="SSF50156">
    <property type="entry name" value="PDZ domain-like"/>
    <property type="match status" value="1"/>
</dbReference>
<feature type="transmembrane region" description="Helical" evidence="11">
    <location>
        <begin position="118"/>
        <end position="140"/>
    </location>
</feature>
<keyword evidence="9 11" id="KW-0482">Metalloprotease</keyword>
<feature type="transmembrane region" description="Helical" evidence="11">
    <location>
        <begin position="352"/>
        <end position="372"/>
    </location>
</feature>
<dbReference type="GO" id="GO:0016020">
    <property type="term" value="C:membrane"/>
    <property type="evidence" value="ECO:0007669"/>
    <property type="project" value="UniProtKB-SubCell"/>
</dbReference>
<dbReference type="InterPro" id="IPR041489">
    <property type="entry name" value="PDZ_6"/>
</dbReference>
<keyword evidence="11" id="KW-0479">Metal-binding</keyword>
<dbReference type="Pfam" id="PF17820">
    <property type="entry name" value="PDZ_6"/>
    <property type="match status" value="1"/>
</dbReference>
<evidence type="ECO:0000256" key="11">
    <source>
        <dbReference type="RuleBase" id="RU362031"/>
    </source>
</evidence>
<evidence type="ECO:0000256" key="7">
    <source>
        <dbReference type="ARBA" id="ARBA00022833"/>
    </source>
</evidence>
<evidence type="ECO:0000256" key="12">
    <source>
        <dbReference type="SAM" id="MobiDB-lite"/>
    </source>
</evidence>
<dbReference type="PANTHER" id="PTHR42837">
    <property type="entry name" value="REGULATOR OF SIGMA-E PROTEASE RSEP"/>
    <property type="match status" value="1"/>
</dbReference>
<dbReference type="GO" id="GO:0046872">
    <property type="term" value="F:metal ion binding"/>
    <property type="evidence" value="ECO:0007669"/>
    <property type="project" value="UniProtKB-KW"/>
</dbReference>
<evidence type="ECO:0000256" key="8">
    <source>
        <dbReference type="ARBA" id="ARBA00022989"/>
    </source>
</evidence>
<evidence type="ECO:0000256" key="6">
    <source>
        <dbReference type="ARBA" id="ARBA00022801"/>
    </source>
</evidence>
<dbReference type="PANTHER" id="PTHR42837:SF2">
    <property type="entry name" value="MEMBRANE METALLOPROTEASE ARASP2, CHLOROPLASTIC-RELATED"/>
    <property type="match status" value="1"/>
</dbReference>
<dbReference type="SMART" id="SM00228">
    <property type="entry name" value="PDZ"/>
    <property type="match status" value="1"/>
</dbReference>
<evidence type="ECO:0000256" key="3">
    <source>
        <dbReference type="ARBA" id="ARBA00007931"/>
    </source>
</evidence>
<evidence type="ECO:0000256" key="9">
    <source>
        <dbReference type="ARBA" id="ARBA00023049"/>
    </source>
</evidence>
<reference evidence="14 15" key="1">
    <citation type="submission" date="2016-10" db="EMBL/GenBank/DDBJ databases">
        <authorList>
            <person name="de Groot N.N."/>
        </authorList>
    </citation>
    <scope>NUCLEOTIDE SEQUENCE [LARGE SCALE GENOMIC DNA]</scope>
    <source>
        <strain evidence="14 15">AR40</strain>
    </source>
</reference>
<dbReference type="GO" id="GO:0004222">
    <property type="term" value="F:metalloendopeptidase activity"/>
    <property type="evidence" value="ECO:0007669"/>
    <property type="project" value="InterPro"/>
</dbReference>
<protein>
    <recommendedName>
        <fullName evidence="11">Zinc metalloprotease</fullName>
        <ecNumber evidence="11">3.4.24.-</ecNumber>
    </recommendedName>
</protein>
<evidence type="ECO:0000259" key="13">
    <source>
        <dbReference type="SMART" id="SM00228"/>
    </source>
</evidence>
<accession>A0A1H9W9P2</accession>
<feature type="region of interest" description="Disordered" evidence="12">
    <location>
        <begin position="80"/>
        <end position="102"/>
    </location>
</feature>
<feature type="transmembrane region" description="Helical" evidence="11">
    <location>
        <begin position="6"/>
        <end position="29"/>
    </location>
</feature>
<dbReference type="NCBIfam" id="TIGR00054">
    <property type="entry name" value="RIP metalloprotease RseP"/>
    <property type="match status" value="1"/>
</dbReference>
<dbReference type="Proteomes" id="UP000182584">
    <property type="component" value="Unassembled WGS sequence"/>
</dbReference>
<dbReference type="InterPro" id="IPR008915">
    <property type="entry name" value="Peptidase_M50"/>
</dbReference>
<keyword evidence="8 11" id="KW-1133">Transmembrane helix</keyword>
<dbReference type="GO" id="GO:0006508">
    <property type="term" value="P:proteolysis"/>
    <property type="evidence" value="ECO:0007669"/>
    <property type="project" value="UniProtKB-KW"/>
</dbReference>
<dbReference type="EC" id="3.4.24.-" evidence="11"/>
<dbReference type="RefSeq" id="WP_242952779.1">
    <property type="nucleotide sequence ID" value="NZ_FOGJ01000028.1"/>
</dbReference>